<dbReference type="AlphaFoldDB" id="V2QEJ9"/>
<dbReference type="Pfam" id="PF01479">
    <property type="entry name" value="S4"/>
    <property type="match status" value="1"/>
</dbReference>
<dbReference type="InterPro" id="IPR036986">
    <property type="entry name" value="S4_RNA-bd_sf"/>
</dbReference>
<name>V2QEJ9_9BACT</name>
<organism evidence="3 4">
    <name type="scientific">Mucispirillum schaedleri ASF457</name>
    <dbReference type="NCBI Taxonomy" id="1379858"/>
    <lineage>
        <taxon>Bacteria</taxon>
        <taxon>Pseudomonadati</taxon>
        <taxon>Deferribacterota</taxon>
        <taxon>Deferribacteres</taxon>
        <taxon>Deferribacterales</taxon>
        <taxon>Mucispirillaceae</taxon>
        <taxon>Mucispirillum</taxon>
    </lineage>
</organism>
<gene>
    <name evidence="3" type="ORF">N508_000399</name>
</gene>
<dbReference type="SUPFAM" id="SSF55120">
    <property type="entry name" value="Pseudouridine synthase"/>
    <property type="match status" value="1"/>
</dbReference>
<dbReference type="PANTHER" id="PTHR21600">
    <property type="entry name" value="MITOCHONDRIAL RNA PSEUDOURIDINE SYNTHASE"/>
    <property type="match status" value="1"/>
</dbReference>
<dbReference type="PANTHER" id="PTHR21600:SF87">
    <property type="entry name" value="RNA PSEUDOURIDYLATE SYNTHASE DOMAIN-CONTAINING PROTEIN 1"/>
    <property type="match status" value="1"/>
</dbReference>
<dbReference type="InterPro" id="IPR002942">
    <property type="entry name" value="S4_RNA-bd"/>
</dbReference>
<dbReference type="SUPFAM" id="SSF55174">
    <property type="entry name" value="Alpha-L RNA-binding motif"/>
    <property type="match status" value="1"/>
</dbReference>
<reference evidence="3" key="1">
    <citation type="journal article" date="2014" name="Genome Announc.">
        <title>Draft genome sequences of the altered schaedler flora, a defined bacterial community from gnotobiotic mice.</title>
        <authorList>
            <person name="Wannemuehler M.J."/>
            <person name="Overstreet A.M."/>
            <person name="Ward D.V."/>
            <person name="Phillips G.J."/>
        </authorList>
    </citation>
    <scope>NUCLEOTIDE SEQUENCE</scope>
    <source>
        <strain evidence="3">ASF457</strain>
    </source>
</reference>
<dbReference type="SMART" id="SM00363">
    <property type="entry name" value="S4"/>
    <property type="match status" value="1"/>
</dbReference>
<dbReference type="CDD" id="cd00165">
    <property type="entry name" value="S4"/>
    <property type="match status" value="1"/>
</dbReference>
<dbReference type="GO" id="GO:0003723">
    <property type="term" value="F:RNA binding"/>
    <property type="evidence" value="ECO:0007669"/>
    <property type="project" value="InterPro"/>
</dbReference>
<sequence length="254" mass="29792">MRLSVYCAENYNISRRQAKEAVKNGLISINKSIIKKDIEIDGTENITADFTIKQLNYNLSDYLLYQDDNYVFLYKPPFLHSERLHIDDDLTISDIYKNFPDYNSLSRLDYEADGIIGMINKNIKINNISKSYYAFVNGEFPEYIEIAKKIDAVNKKKVKVLDNNDDGFPAVMKKVKFNGKISLIEVTLEKAARHQVRAFSDYLNHSIIGDKIYNGLQFKRLCLHCFKYTINDKTFYCHQKTELFLHMYDTFEYK</sequence>
<proteinExistence type="inferred from homology"/>
<dbReference type="RefSeq" id="WP_023276408.1">
    <property type="nucleotide sequence ID" value="NZ_CP097562.1"/>
</dbReference>
<dbReference type="GO" id="GO:0120159">
    <property type="term" value="F:rRNA pseudouridine synthase activity"/>
    <property type="evidence" value="ECO:0007669"/>
    <property type="project" value="UniProtKB-ARBA"/>
</dbReference>
<dbReference type="PROSITE" id="PS50889">
    <property type="entry name" value="S4"/>
    <property type="match status" value="1"/>
</dbReference>
<protein>
    <submittedName>
        <fullName evidence="3">Uncharacterized protein</fullName>
    </submittedName>
</protein>
<keyword evidence="4" id="KW-1185">Reference proteome</keyword>
<dbReference type="GO" id="GO:0000455">
    <property type="term" value="P:enzyme-directed rRNA pseudouridine synthesis"/>
    <property type="evidence" value="ECO:0007669"/>
    <property type="project" value="TreeGrafter"/>
</dbReference>
<dbReference type="eggNOG" id="COG0564">
    <property type="taxonomic scope" value="Bacteria"/>
</dbReference>
<keyword evidence="2" id="KW-0413">Isomerase</keyword>
<reference evidence="3" key="3">
    <citation type="submission" date="2022-06" db="EMBL/GenBank/DDBJ databases">
        <title>Resources to Facilitate Use of the Altered Schaedler Flora (ASF) Mouse Model to Study Microbiome Function.</title>
        <authorList>
            <person name="Proctor A."/>
            <person name="Parvinroo S."/>
            <person name="Richie T."/>
            <person name="Jia X."/>
            <person name="Lee S.T.M."/>
            <person name="Karp P.D."/>
            <person name="Paley S."/>
            <person name="Kostic A.D."/>
            <person name="Pierre J.F."/>
            <person name="Wannemuehler M.J."/>
            <person name="Phillips G.J."/>
        </authorList>
    </citation>
    <scope>NUCLEOTIDE SEQUENCE</scope>
    <source>
        <strain evidence="3">ASF457</strain>
    </source>
</reference>
<evidence type="ECO:0000313" key="4">
    <source>
        <dbReference type="Proteomes" id="UP000017429"/>
    </source>
</evidence>
<evidence type="ECO:0000256" key="2">
    <source>
        <dbReference type="ARBA" id="ARBA00023235"/>
    </source>
</evidence>
<dbReference type="Proteomes" id="UP000017429">
    <property type="component" value="Chromosome"/>
</dbReference>
<dbReference type="InterPro" id="IPR020103">
    <property type="entry name" value="PsdUridine_synth_cat_dom_sf"/>
</dbReference>
<accession>V2QEJ9</accession>
<dbReference type="OrthoDB" id="128480at2"/>
<dbReference type="EMBL" id="CP097562">
    <property type="protein sequence ID" value="USF23341.1"/>
    <property type="molecule type" value="Genomic_DNA"/>
</dbReference>
<dbReference type="Pfam" id="PF00849">
    <property type="entry name" value="PseudoU_synth_2"/>
    <property type="match status" value="1"/>
</dbReference>
<evidence type="ECO:0000313" key="3">
    <source>
        <dbReference type="EMBL" id="USF23341.1"/>
    </source>
</evidence>
<dbReference type="KEGG" id="msch:N508_000399"/>
<reference evidence="3" key="2">
    <citation type="submission" date="2022-05" db="EMBL/GenBank/DDBJ databases">
        <authorList>
            <person name="Proctor A.L."/>
            <person name="Phillips G.J."/>
            <person name="Wannemuehler M.J."/>
        </authorList>
    </citation>
    <scope>NUCLEOTIDE SEQUENCE</scope>
    <source>
        <strain evidence="3">ASF457</strain>
    </source>
</reference>
<dbReference type="Gene3D" id="3.30.2350.10">
    <property type="entry name" value="Pseudouridine synthase"/>
    <property type="match status" value="1"/>
</dbReference>
<dbReference type="InterPro" id="IPR050188">
    <property type="entry name" value="RluA_PseudoU_synthase"/>
</dbReference>
<dbReference type="Gene3D" id="3.10.290.10">
    <property type="entry name" value="RNA-binding S4 domain"/>
    <property type="match status" value="1"/>
</dbReference>
<comment type="similarity">
    <text evidence="1">Belongs to the pseudouridine synthase RluA family.</text>
</comment>
<evidence type="ECO:0000256" key="1">
    <source>
        <dbReference type="ARBA" id="ARBA00010876"/>
    </source>
</evidence>
<dbReference type="InterPro" id="IPR006145">
    <property type="entry name" value="PsdUridine_synth_RsuA/RluA"/>
</dbReference>